<dbReference type="AlphaFoldDB" id="A0A336MUB4"/>
<gene>
    <name evidence="9" type="primary">CSON005928</name>
</gene>
<keyword evidence="3" id="KW-0964">Secreted</keyword>
<evidence type="ECO:0000256" key="5">
    <source>
        <dbReference type="ARBA" id="ARBA00022801"/>
    </source>
</evidence>
<dbReference type="FunFam" id="3.40.50.880:FF:000024">
    <property type="entry name" value="Folate gamma-glutamyl hydrolase"/>
    <property type="match status" value="1"/>
</dbReference>
<evidence type="ECO:0000256" key="7">
    <source>
        <dbReference type="PROSITE-ProRule" id="PRU00607"/>
    </source>
</evidence>
<accession>A0A336MUB4</accession>
<dbReference type="GO" id="GO:0046900">
    <property type="term" value="P:tetrahydrofolylpolyglutamate metabolic process"/>
    <property type="evidence" value="ECO:0007669"/>
    <property type="project" value="TreeGrafter"/>
</dbReference>
<name>A0A336MUB4_CULSO</name>
<dbReference type="InterPro" id="IPR029062">
    <property type="entry name" value="Class_I_gatase-like"/>
</dbReference>
<dbReference type="PROSITE" id="PS51275">
    <property type="entry name" value="PEPTIDASE_C26_GGH"/>
    <property type="match status" value="1"/>
</dbReference>
<evidence type="ECO:0000256" key="8">
    <source>
        <dbReference type="SAM" id="SignalP"/>
    </source>
</evidence>
<dbReference type="EMBL" id="UFQT01002283">
    <property type="protein sequence ID" value="SSX33091.1"/>
    <property type="molecule type" value="Genomic_DNA"/>
</dbReference>
<comment type="catalytic activity">
    <reaction evidence="7">
        <text>(6S)-5,6,7,8-tetrahydrofolyl-(gamma-L-Glu)(n) + (n-1) H2O = (6S)-5,6,7,8-tetrahydrofolate + (n-1) L-glutamate</text>
        <dbReference type="Rhea" id="RHEA:56784"/>
        <dbReference type="Rhea" id="RHEA-COMP:14738"/>
        <dbReference type="ChEBI" id="CHEBI:15377"/>
        <dbReference type="ChEBI" id="CHEBI:29985"/>
        <dbReference type="ChEBI" id="CHEBI:57453"/>
        <dbReference type="ChEBI" id="CHEBI:141005"/>
        <dbReference type="EC" id="3.4.19.9"/>
    </reaction>
</comment>
<dbReference type="InterPro" id="IPR011697">
    <property type="entry name" value="Peptidase_C26"/>
</dbReference>
<evidence type="ECO:0000256" key="3">
    <source>
        <dbReference type="ARBA" id="ARBA00022525"/>
    </source>
</evidence>
<feature type="signal peptide" evidence="8">
    <location>
        <begin position="1"/>
        <end position="23"/>
    </location>
</feature>
<evidence type="ECO:0000256" key="4">
    <source>
        <dbReference type="ARBA" id="ARBA00022729"/>
    </source>
</evidence>
<feature type="active site" description="Proton donor" evidence="6">
    <location>
        <position position="280"/>
    </location>
</feature>
<keyword evidence="4 8" id="KW-0732">Signal</keyword>
<feature type="active site" evidence="7">
    <location>
        <position position="280"/>
    </location>
</feature>
<dbReference type="Gene3D" id="3.40.50.880">
    <property type="match status" value="1"/>
</dbReference>
<dbReference type="PROSITE" id="PS51273">
    <property type="entry name" value="GATASE_TYPE_1"/>
    <property type="match status" value="1"/>
</dbReference>
<reference evidence="9" key="1">
    <citation type="submission" date="2018-07" db="EMBL/GenBank/DDBJ databases">
        <authorList>
            <person name="Quirk P.G."/>
            <person name="Krulwich T.A."/>
        </authorList>
    </citation>
    <scope>NUCLEOTIDE SEQUENCE</scope>
</reference>
<feature type="active site" description="Nucleophile" evidence="6 7">
    <location>
        <position position="169"/>
    </location>
</feature>
<dbReference type="SUPFAM" id="SSF52317">
    <property type="entry name" value="Class I glutamine amidotransferase-like"/>
    <property type="match status" value="1"/>
</dbReference>
<evidence type="ECO:0000256" key="2">
    <source>
        <dbReference type="ARBA" id="ARBA00011083"/>
    </source>
</evidence>
<dbReference type="PANTHER" id="PTHR11315">
    <property type="entry name" value="PROTEASE FAMILY C26 GAMMA-GLUTAMYL HYDROLASE"/>
    <property type="match status" value="1"/>
</dbReference>
<sequence length="391" mass="45036">MFKSSVLNFLLLVTLQFSYSVSQKSVVEVTINLNLSDSSIDVTKNVDFNENIQQPVNGRSVNEYPVIGVLAQEISYALEQVYPGMYKSFIAASYVKFVEGGGARVIPIWIDKPKEYYRDIMTKINGVLFPGGATWFNQSNGYADAGQFIYDIAKEMNDNGTYFPIWGTCLGFELLTYVDAKGNEHRDDCSSQNQALHLDFKPDFMESRLFRNASKEIIEDLKTKPVTSNFHRFCVTEKALEEAGIADNWRVMSTNYDWNGFLFISTMEHTKYPFYGVQFHPEKNIYEWVRNKNITHTKEAIRASQYFSEFFVEECRRNQNKFENGATEEDKYVIYNFPVTFTGEKKSSYEQCYLFDANADYKTSKASTSVGQLSMILILFHGLWTLRTILI</sequence>
<proteinExistence type="inferred from homology"/>
<dbReference type="Pfam" id="PF07722">
    <property type="entry name" value="Peptidase_C26"/>
    <property type="match status" value="1"/>
</dbReference>
<evidence type="ECO:0000256" key="1">
    <source>
        <dbReference type="ARBA" id="ARBA00004239"/>
    </source>
</evidence>
<feature type="chain" id="PRO_5016250583" description="folate gamma-glutamyl hydrolase" evidence="8">
    <location>
        <begin position="24"/>
        <end position="391"/>
    </location>
</feature>
<comment type="subcellular location">
    <subcellularLocation>
        <location evidence="1">Secreted</location>
        <location evidence="1">Extracellular space</location>
    </subcellularLocation>
</comment>
<dbReference type="GO" id="GO:0005576">
    <property type="term" value="C:extracellular region"/>
    <property type="evidence" value="ECO:0007669"/>
    <property type="project" value="UniProtKB-SubCell"/>
</dbReference>
<dbReference type="GO" id="GO:0034722">
    <property type="term" value="F:gamma-glutamyl-peptidase activity"/>
    <property type="evidence" value="ECO:0007669"/>
    <property type="project" value="UniProtKB-UniRule"/>
</dbReference>
<dbReference type="VEuPathDB" id="VectorBase:CSON005928"/>
<keyword evidence="5 7" id="KW-0378">Hydrolase</keyword>
<evidence type="ECO:0000256" key="6">
    <source>
        <dbReference type="PIRSR" id="PIRSR615527-1"/>
    </source>
</evidence>
<dbReference type="InterPro" id="IPR015527">
    <property type="entry name" value="Pept_C26_g-glut_hydrolase"/>
</dbReference>
<comment type="similarity">
    <text evidence="2">Belongs to the peptidase C26 family.</text>
</comment>
<dbReference type="EC" id="3.4.19.9" evidence="7"/>
<dbReference type="PANTHER" id="PTHR11315:SF0">
    <property type="entry name" value="FOLATE GAMMA-GLUTAMYL HYDROLASE"/>
    <property type="match status" value="1"/>
</dbReference>
<dbReference type="GO" id="GO:0005773">
    <property type="term" value="C:vacuole"/>
    <property type="evidence" value="ECO:0007669"/>
    <property type="project" value="TreeGrafter"/>
</dbReference>
<organism evidence="9">
    <name type="scientific">Culicoides sonorensis</name>
    <name type="common">Biting midge</name>
    <dbReference type="NCBI Taxonomy" id="179676"/>
    <lineage>
        <taxon>Eukaryota</taxon>
        <taxon>Metazoa</taxon>
        <taxon>Ecdysozoa</taxon>
        <taxon>Arthropoda</taxon>
        <taxon>Hexapoda</taxon>
        <taxon>Insecta</taxon>
        <taxon>Pterygota</taxon>
        <taxon>Neoptera</taxon>
        <taxon>Endopterygota</taxon>
        <taxon>Diptera</taxon>
        <taxon>Nematocera</taxon>
        <taxon>Chironomoidea</taxon>
        <taxon>Ceratopogonidae</taxon>
        <taxon>Ceratopogoninae</taxon>
        <taxon>Culicoides</taxon>
        <taxon>Monoculicoides</taxon>
    </lineage>
</organism>
<dbReference type="OMA" id="CHEDIDH"/>
<evidence type="ECO:0000313" key="9">
    <source>
        <dbReference type="EMBL" id="SSX33091.1"/>
    </source>
</evidence>
<protein>
    <recommendedName>
        <fullName evidence="7">folate gamma-glutamyl hydrolase</fullName>
        <ecNumber evidence="7">3.4.19.9</ecNumber>
    </recommendedName>
</protein>